<protein>
    <submittedName>
        <fullName evidence="1">Uncharacterized protein</fullName>
    </submittedName>
</protein>
<name>A0A645CJ58_9ZZZZ</name>
<organism evidence="1">
    <name type="scientific">bioreactor metagenome</name>
    <dbReference type="NCBI Taxonomy" id="1076179"/>
    <lineage>
        <taxon>unclassified sequences</taxon>
        <taxon>metagenomes</taxon>
        <taxon>ecological metagenomes</taxon>
    </lineage>
</organism>
<sequence length="67" mass="7553">MTTEHRHQDAAEGPDTTTIEVTRRQAKNDRAAVELARTVYLAMTGRPAPTAVEVVARRDRWDVTFTD</sequence>
<accession>A0A645CJ58</accession>
<evidence type="ECO:0000313" key="1">
    <source>
        <dbReference type="EMBL" id="MPM76953.1"/>
    </source>
</evidence>
<reference evidence="1" key="1">
    <citation type="submission" date="2019-08" db="EMBL/GenBank/DDBJ databases">
        <authorList>
            <person name="Kucharzyk K."/>
            <person name="Murdoch R.W."/>
            <person name="Higgins S."/>
            <person name="Loffler F."/>
        </authorList>
    </citation>
    <scope>NUCLEOTIDE SEQUENCE</scope>
</reference>
<proteinExistence type="predicted"/>
<comment type="caution">
    <text evidence="1">The sequence shown here is derived from an EMBL/GenBank/DDBJ whole genome shotgun (WGS) entry which is preliminary data.</text>
</comment>
<dbReference type="AlphaFoldDB" id="A0A645CJ58"/>
<gene>
    <name evidence="1" type="ORF">SDC9_123952</name>
</gene>
<dbReference type="EMBL" id="VSSQ01027619">
    <property type="protein sequence ID" value="MPM76953.1"/>
    <property type="molecule type" value="Genomic_DNA"/>
</dbReference>